<keyword evidence="3" id="KW-0067">ATP-binding</keyword>
<dbReference type="InterPro" id="IPR000523">
    <property type="entry name" value="Mg_chelatse_chII-like_cat_dom"/>
</dbReference>
<dbReference type="CDD" id="cd00009">
    <property type="entry name" value="AAA"/>
    <property type="match status" value="1"/>
</dbReference>
<name>A0ABN4FKZ4_9BURK</name>
<comment type="similarity">
    <text evidence="1">Belongs to the Mg-chelatase subunits D/I family. ComM subfamily.</text>
</comment>
<reference evidence="6" key="1">
    <citation type="submission" date="2015-02" db="EMBL/GenBank/DDBJ databases">
        <title>Complete Genome Sequencing of Pandoraea vervacti NS15 sp. nov.</title>
        <authorList>
            <person name="Chan K.-G."/>
        </authorList>
    </citation>
    <scope>NUCLEOTIDE SEQUENCE [LARGE SCALE GENOMIC DNA]</scope>
    <source>
        <strain evidence="6">NS15</strain>
    </source>
</reference>
<keyword evidence="5" id="KW-0378">Hydrolase</keyword>
<dbReference type="PRINTS" id="PR01657">
    <property type="entry name" value="MCMFAMILY"/>
</dbReference>
<dbReference type="InterPro" id="IPR025158">
    <property type="entry name" value="Mg_chelat-rel_C"/>
</dbReference>
<keyword evidence="5" id="KW-0645">Protease</keyword>
<dbReference type="InterPro" id="IPR003593">
    <property type="entry name" value="AAA+_ATPase"/>
</dbReference>
<dbReference type="PANTHER" id="PTHR32039:SF7">
    <property type="entry name" value="COMPETENCE PROTEIN COMM"/>
    <property type="match status" value="1"/>
</dbReference>
<dbReference type="Gene3D" id="3.30.230.10">
    <property type="match status" value="1"/>
</dbReference>
<dbReference type="InterPro" id="IPR045006">
    <property type="entry name" value="CHLI-like"/>
</dbReference>
<dbReference type="InterPro" id="IPR027417">
    <property type="entry name" value="P-loop_NTPase"/>
</dbReference>
<feature type="domain" description="AAA+ ATPase" evidence="4">
    <location>
        <begin position="247"/>
        <end position="429"/>
    </location>
</feature>
<accession>A0ABN4FKZ4</accession>
<organism evidence="5 6">
    <name type="scientific">Pandoraea vervacti</name>
    <dbReference type="NCBI Taxonomy" id="656178"/>
    <lineage>
        <taxon>Bacteria</taxon>
        <taxon>Pseudomonadati</taxon>
        <taxon>Pseudomonadota</taxon>
        <taxon>Betaproteobacteria</taxon>
        <taxon>Burkholderiales</taxon>
        <taxon>Burkholderiaceae</taxon>
        <taxon>Pandoraea</taxon>
    </lineage>
</organism>
<dbReference type="InterPro" id="IPR004482">
    <property type="entry name" value="Mg_chelat-rel"/>
</dbReference>
<dbReference type="Pfam" id="PF01078">
    <property type="entry name" value="Mg_chelatase"/>
    <property type="match status" value="1"/>
</dbReference>
<dbReference type="SUPFAM" id="SSF52540">
    <property type="entry name" value="P-loop containing nucleoside triphosphate hydrolases"/>
    <property type="match status" value="1"/>
</dbReference>
<dbReference type="SMART" id="SM00382">
    <property type="entry name" value="AAA"/>
    <property type="match status" value="1"/>
</dbReference>
<dbReference type="SUPFAM" id="SSF54211">
    <property type="entry name" value="Ribosomal protein S5 domain 2-like"/>
    <property type="match status" value="1"/>
</dbReference>
<dbReference type="PANTHER" id="PTHR32039">
    <property type="entry name" value="MAGNESIUM-CHELATASE SUBUNIT CHLI"/>
    <property type="match status" value="1"/>
</dbReference>
<gene>
    <name evidence="5" type="ORF">UC34_02550</name>
</gene>
<dbReference type="InterPro" id="IPR001208">
    <property type="entry name" value="MCM_dom"/>
</dbReference>
<evidence type="ECO:0000313" key="6">
    <source>
        <dbReference type="Proteomes" id="UP000035085"/>
    </source>
</evidence>
<dbReference type="GO" id="GO:0008233">
    <property type="term" value="F:peptidase activity"/>
    <property type="evidence" value="ECO:0007669"/>
    <property type="project" value="UniProtKB-KW"/>
</dbReference>
<sequence length="536" mass="57154">MSLAVVSSRAITGMAARPVTVEVHLANGLPGLSLVGLPDTEVKESRERVRSALQNSRFEFPARRITINLAPADLPKASGCFDLPIALGILAASGQLPETGLRTHEFAGELSLTGELRPIRGGLAMASAMAQSRSSRALVLPASSAQEAALVEEATVYGARTLLDVCAHLAEPDVATRLPRATVPRSVADDATLPGQSQQALAGPLQGLHQRTHHETRQGAHTGEIADMLDIKGQEHAKRALEVAAAGGHHILFHGPPGTGKSMLATRLAGLLPPLSKAQAVEAATLASLSAHGFDMQHWGRRPFRAPHHTASSAALVGGGSTPRPGEISLAHRGVLFLDELPEFQRRVLEVLREPLELGHVTISRAGGHATFPAAFQLVAAMNPCPCGDLGHPLRTCRCTGDAVARYRNRLSGPLLDRIDLHVEVPALSAETFAAPACGERSAEVAKRVAQAQARQLSRQGQLNCTLSNRALETQCPLSPEAKAVLHRAVTQHHWSARTYHRVLRVARTIADLAQRDAIDIPEITEAVQYREITMS</sequence>
<dbReference type="NCBIfam" id="TIGR00368">
    <property type="entry name" value="YifB family Mg chelatase-like AAA ATPase"/>
    <property type="match status" value="1"/>
</dbReference>
<dbReference type="InterPro" id="IPR014721">
    <property type="entry name" value="Ribsml_uS5_D2-typ_fold_subgr"/>
</dbReference>
<dbReference type="Gene3D" id="3.40.50.300">
    <property type="entry name" value="P-loop containing nucleotide triphosphate hydrolases"/>
    <property type="match status" value="1"/>
</dbReference>
<keyword evidence="2" id="KW-0547">Nucleotide-binding</keyword>
<dbReference type="RefSeq" id="WP_044453689.1">
    <property type="nucleotide sequence ID" value="NZ_CP010897.2"/>
</dbReference>
<dbReference type="Pfam" id="PF13541">
    <property type="entry name" value="ChlI"/>
    <property type="match status" value="1"/>
</dbReference>
<dbReference type="InterPro" id="IPR020568">
    <property type="entry name" value="Ribosomal_Su5_D2-typ_SF"/>
</dbReference>
<protein>
    <submittedName>
        <fullName evidence="5">ATP-dependent protease</fullName>
    </submittedName>
</protein>
<evidence type="ECO:0000259" key="4">
    <source>
        <dbReference type="SMART" id="SM00382"/>
    </source>
</evidence>
<dbReference type="Pfam" id="PF13335">
    <property type="entry name" value="Mg_chelatase_C"/>
    <property type="match status" value="1"/>
</dbReference>
<dbReference type="EMBL" id="CP010897">
    <property type="protein sequence ID" value="AJP56180.1"/>
    <property type="molecule type" value="Genomic_DNA"/>
</dbReference>
<evidence type="ECO:0000256" key="1">
    <source>
        <dbReference type="ARBA" id="ARBA00006354"/>
    </source>
</evidence>
<dbReference type="Proteomes" id="UP000035085">
    <property type="component" value="Chromosome"/>
</dbReference>
<evidence type="ECO:0000256" key="2">
    <source>
        <dbReference type="ARBA" id="ARBA00022741"/>
    </source>
</evidence>
<dbReference type="GO" id="GO:0006508">
    <property type="term" value="P:proteolysis"/>
    <property type="evidence" value="ECO:0007669"/>
    <property type="project" value="UniProtKB-KW"/>
</dbReference>
<evidence type="ECO:0000313" key="5">
    <source>
        <dbReference type="EMBL" id="AJP56180.1"/>
    </source>
</evidence>
<proteinExistence type="inferred from homology"/>
<keyword evidence="6" id="KW-1185">Reference proteome</keyword>
<evidence type="ECO:0000256" key="3">
    <source>
        <dbReference type="ARBA" id="ARBA00022840"/>
    </source>
</evidence>